<dbReference type="RefSeq" id="WP_102070693.1">
    <property type="nucleotide sequence ID" value="NZ_PDNV01000008.1"/>
</dbReference>
<reference evidence="1 2" key="1">
    <citation type="submission" date="2017-10" db="EMBL/GenBank/DDBJ databases">
        <title>Two draft genome sequences of Pusillimonas sp. strains isolated from a nitrate- and radionuclide-contaminated groundwater in Russia.</title>
        <authorList>
            <person name="Grouzdev D.S."/>
            <person name="Tourova T.P."/>
            <person name="Goeva M.A."/>
            <person name="Babich T.L."/>
            <person name="Sokolova D.S."/>
            <person name="Abdullin R."/>
            <person name="Poltaraus A.B."/>
            <person name="Toshchakov S.V."/>
            <person name="Nazina T.N."/>
        </authorList>
    </citation>
    <scope>NUCLEOTIDE SEQUENCE [LARGE SCALE GENOMIC DNA]</scope>
    <source>
        <strain evidence="1 2">JR1/69-2-13</strain>
    </source>
</reference>
<sequence length="191" mass="21349">MQQHEVVVIGAGPAAQLRFACALAGTMLLASCAGQRALPLHIPELDLPRRVHLIEHVPDHTAQDRILVAQRESKTTLRWLMFDPLGLPIARQLLEDGKWRNDGFLPPNASARTLFSALIFAWTPENELARTYPAGTWSQSAGPGGTRIRQLRQNGDTRWTIIWQAAAPRDTFSIQYVDGTRWQISPLKETP</sequence>
<dbReference type="Pfam" id="PF11659">
    <property type="entry name" value="DUF3261"/>
    <property type="match status" value="1"/>
</dbReference>
<evidence type="ECO:0000313" key="2">
    <source>
        <dbReference type="Proteomes" id="UP000234328"/>
    </source>
</evidence>
<dbReference type="Proteomes" id="UP000234328">
    <property type="component" value="Unassembled WGS sequence"/>
</dbReference>
<protein>
    <recommendedName>
        <fullName evidence="3">Lipoprotein</fullName>
    </recommendedName>
</protein>
<keyword evidence="2" id="KW-1185">Reference proteome</keyword>
<accession>A0A2N4UEH1</accession>
<evidence type="ECO:0008006" key="3">
    <source>
        <dbReference type="Google" id="ProtNLM"/>
    </source>
</evidence>
<comment type="caution">
    <text evidence="1">The sequence shown here is derived from an EMBL/GenBank/DDBJ whole genome shotgun (WGS) entry which is preliminary data.</text>
</comment>
<gene>
    <name evidence="1" type="ORF">CR155_14260</name>
</gene>
<name>A0A2N4UEH1_9BURK</name>
<dbReference type="InterPro" id="IPR021675">
    <property type="entry name" value="DUF3261"/>
</dbReference>
<dbReference type="AlphaFoldDB" id="A0A2N4UEH1"/>
<dbReference type="OrthoDB" id="8685017at2"/>
<evidence type="ECO:0000313" key="1">
    <source>
        <dbReference type="EMBL" id="PLC53422.1"/>
    </source>
</evidence>
<dbReference type="EMBL" id="PDNV01000008">
    <property type="protein sequence ID" value="PLC53422.1"/>
    <property type="molecule type" value="Genomic_DNA"/>
</dbReference>
<organism evidence="1 2">
    <name type="scientific">Pollutimonas nitritireducens</name>
    <dbReference type="NCBI Taxonomy" id="2045209"/>
    <lineage>
        <taxon>Bacteria</taxon>
        <taxon>Pseudomonadati</taxon>
        <taxon>Pseudomonadota</taxon>
        <taxon>Betaproteobacteria</taxon>
        <taxon>Burkholderiales</taxon>
        <taxon>Alcaligenaceae</taxon>
        <taxon>Pollutimonas</taxon>
    </lineage>
</organism>
<proteinExistence type="predicted"/>